<gene>
    <name evidence="2" type="ORF">METZ01_LOCUS49374</name>
</gene>
<dbReference type="PROSITE" id="PS00171">
    <property type="entry name" value="TIM_1"/>
    <property type="match status" value="1"/>
</dbReference>
<sequence length="132" mass="14514">MKPIFCIGETSQERKKVETQSVLMRQLTEGLSGIISLEKVVLAYEPVWAIGTGENAFPEQVEEANQIIRSWIGNFYDVETGDKVSILYGGSVNPENTVELIQTGGIDGFLIGGASLHVESFCSIVQQVDEKY</sequence>
<dbReference type="PROSITE" id="PS51440">
    <property type="entry name" value="TIM_2"/>
    <property type="match status" value="1"/>
</dbReference>
<dbReference type="CDD" id="cd00311">
    <property type="entry name" value="TIM"/>
    <property type="match status" value="1"/>
</dbReference>
<dbReference type="EMBL" id="UINC01002423">
    <property type="protein sequence ID" value="SUZ96520.1"/>
    <property type="molecule type" value="Genomic_DNA"/>
</dbReference>
<dbReference type="GO" id="GO:0006096">
    <property type="term" value="P:glycolytic process"/>
    <property type="evidence" value="ECO:0007669"/>
    <property type="project" value="TreeGrafter"/>
</dbReference>
<proteinExistence type="predicted"/>
<dbReference type="SUPFAM" id="SSF51351">
    <property type="entry name" value="Triosephosphate isomerase (TIM)"/>
    <property type="match status" value="1"/>
</dbReference>
<protein>
    <recommendedName>
        <fullName evidence="3">Triosephosphate isomerase</fullName>
    </recommendedName>
</protein>
<dbReference type="PANTHER" id="PTHR21139:SF42">
    <property type="entry name" value="TRIOSEPHOSPHATE ISOMERASE"/>
    <property type="match status" value="1"/>
</dbReference>
<evidence type="ECO:0000313" key="2">
    <source>
        <dbReference type="EMBL" id="SUZ96520.1"/>
    </source>
</evidence>
<evidence type="ECO:0008006" key="3">
    <source>
        <dbReference type="Google" id="ProtNLM"/>
    </source>
</evidence>
<name>A0A381RXG8_9ZZZZ</name>
<keyword evidence="1" id="KW-0413">Isomerase</keyword>
<dbReference type="InterPro" id="IPR035990">
    <property type="entry name" value="TIM_sf"/>
</dbReference>
<dbReference type="GO" id="GO:0019563">
    <property type="term" value="P:glycerol catabolic process"/>
    <property type="evidence" value="ECO:0007669"/>
    <property type="project" value="TreeGrafter"/>
</dbReference>
<dbReference type="GO" id="GO:0004807">
    <property type="term" value="F:triose-phosphate isomerase activity"/>
    <property type="evidence" value="ECO:0007669"/>
    <property type="project" value="InterPro"/>
</dbReference>
<dbReference type="InterPro" id="IPR013785">
    <property type="entry name" value="Aldolase_TIM"/>
</dbReference>
<dbReference type="GO" id="GO:0006094">
    <property type="term" value="P:gluconeogenesis"/>
    <property type="evidence" value="ECO:0007669"/>
    <property type="project" value="TreeGrafter"/>
</dbReference>
<dbReference type="PANTHER" id="PTHR21139">
    <property type="entry name" value="TRIOSEPHOSPHATE ISOMERASE"/>
    <property type="match status" value="1"/>
</dbReference>
<dbReference type="InterPro" id="IPR020861">
    <property type="entry name" value="Triosephosphate_isomerase_AS"/>
</dbReference>
<dbReference type="Gene3D" id="3.20.20.70">
    <property type="entry name" value="Aldolase class I"/>
    <property type="match status" value="1"/>
</dbReference>
<evidence type="ECO:0000256" key="1">
    <source>
        <dbReference type="ARBA" id="ARBA00023235"/>
    </source>
</evidence>
<organism evidence="2">
    <name type="scientific">marine metagenome</name>
    <dbReference type="NCBI Taxonomy" id="408172"/>
    <lineage>
        <taxon>unclassified sequences</taxon>
        <taxon>metagenomes</taxon>
        <taxon>ecological metagenomes</taxon>
    </lineage>
</organism>
<accession>A0A381RXG8</accession>
<dbReference type="Pfam" id="PF00121">
    <property type="entry name" value="TIM"/>
    <property type="match status" value="1"/>
</dbReference>
<dbReference type="GO" id="GO:0046166">
    <property type="term" value="P:glyceraldehyde-3-phosphate biosynthetic process"/>
    <property type="evidence" value="ECO:0007669"/>
    <property type="project" value="TreeGrafter"/>
</dbReference>
<dbReference type="AlphaFoldDB" id="A0A381RXG8"/>
<dbReference type="GO" id="GO:0005829">
    <property type="term" value="C:cytosol"/>
    <property type="evidence" value="ECO:0007669"/>
    <property type="project" value="TreeGrafter"/>
</dbReference>
<dbReference type="InterPro" id="IPR000652">
    <property type="entry name" value="Triosephosphate_isomerase"/>
</dbReference>
<reference evidence="2" key="1">
    <citation type="submission" date="2018-05" db="EMBL/GenBank/DDBJ databases">
        <authorList>
            <person name="Lanie J.A."/>
            <person name="Ng W.-L."/>
            <person name="Kazmierczak K.M."/>
            <person name="Andrzejewski T.M."/>
            <person name="Davidsen T.M."/>
            <person name="Wayne K.J."/>
            <person name="Tettelin H."/>
            <person name="Glass J.I."/>
            <person name="Rusch D."/>
            <person name="Podicherti R."/>
            <person name="Tsui H.-C.T."/>
            <person name="Winkler M.E."/>
        </authorList>
    </citation>
    <scope>NUCLEOTIDE SEQUENCE</scope>
</reference>